<dbReference type="InterPro" id="IPR036412">
    <property type="entry name" value="HAD-like_sf"/>
</dbReference>
<evidence type="ECO:0000256" key="1">
    <source>
        <dbReference type="SAM" id="MobiDB-lite"/>
    </source>
</evidence>
<dbReference type="EMBL" id="BRXU01000005">
    <property type="protein sequence ID" value="GLC51864.1"/>
    <property type="molecule type" value="Genomic_DNA"/>
</dbReference>
<dbReference type="InterPro" id="IPR010036">
    <property type="entry name" value="MDP_1_eu_arc"/>
</dbReference>
<sequence>MVSGRRIFGPRSGGTAASSAAATAMTCWCLGLLALTATLSLHAAAAAAAAAASRSTLSASAPAGGNRALLSRRALLGSDSKKQKPYDTCVCVFDFDETLRVISSDKKDWDVPAQDGAGIIAKCKEYGWEIGVASANDNVQKLHKVLGQKVDNSTFTQEFFDSSAFQYHWYNKTVSLDAIARYYDTQPECMMLFDDMEHNRKYAEALDVTFMHVRNDTGVRWSDFVDGQKYLHDKCWCAKPQDRTYTDFSRTPPDRNFAGRDRYGKYLPSNSSSTDASRKNDNTGNGNGGGGGGGNGSGSGGSGVSGSSSKPTTREELLETSSDLVPELVTTQLAPGASGAADAYMLPAAASAAVAAVPAVGVAPAGVTTPMAAAAAATVALVPSAVGTTDITVPAVAPTEVVTLSAMVTPDGLTADPGVAAVLQAQQIAAAGAAAGAPVAAAAPTPAAVAAGALTAAPPVLGGVLAQPGLPIYGTTGAASGPAAAGVVAGGAGAEAGAVAGDPRVGAALLPLPPTTAFGEVVPEPTVQRMEVQRTRKK</sequence>
<organism evidence="2 3">
    <name type="scientific">Pleodorina starrii</name>
    <dbReference type="NCBI Taxonomy" id="330485"/>
    <lineage>
        <taxon>Eukaryota</taxon>
        <taxon>Viridiplantae</taxon>
        <taxon>Chlorophyta</taxon>
        <taxon>core chlorophytes</taxon>
        <taxon>Chlorophyceae</taxon>
        <taxon>CS clade</taxon>
        <taxon>Chlamydomonadales</taxon>
        <taxon>Volvocaceae</taxon>
        <taxon>Pleodorina</taxon>
    </lineage>
</organism>
<dbReference type="GO" id="GO:0016791">
    <property type="term" value="F:phosphatase activity"/>
    <property type="evidence" value="ECO:0007669"/>
    <property type="project" value="InterPro"/>
</dbReference>
<comment type="caution">
    <text evidence="2">The sequence shown here is derived from an EMBL/GenBank/DDBJ whole genome shotgun (WGS) entry which is preliminary data.</text>
</comment>
<dbReference type="Pfam" id="PF12689">
    <property type="entry name" value="Acid_PPase"/>
    <property type="match status" value="1"/>
</dbReference>
<reference evidence="2 3" key="1">
    <citation type="journal article" date="2023" name="Commun. Biol.">
        <title>Reorganization of the ancestral sex-determining regions during the evolution of trioecy in Pleodorina starrii.</title>
        <authorList>
            <person name="Takahashi K."/>
            <person name="Suzuki S."/>
            <person name="Kawai-Toyooka H."/>
            <person name="Yamamoto K."/>
            <person name="Hamaji T."/>
            <person name="Ootsuki R."/>
            <person name="Yamaguchi H."/>
            <person name="Kawachi M."/>
            <person name="Higashiyama T."/>
            <person name="Nozaki H."/>
        </authorList>
    </citation>
    <scope>NUCLEOTIDE SEQUENCE [LARGE SCALE GENOMIC DNA]</scope>
    <source>
        <strain evidence="2 3">NIES-4479</strain>
    </source>
</reference>
<name>A0A9W6BGY1_9CHLO</name>
<dbReference type="AlphaFoldDB" id="A0A9W6BGY1"/>
<protein>
    <submittedName>
        <fullName evidence="2">Uncharacterized protein</fullName>
    </submittedName>
</protein>
<feature type="compositionally biased region" description="Gly residues" evidence="1">
    <location>
        <begin position="285"/>
        <end position="304"/>
    </location>
</feature>
<proteinExistence type="predicted"/>
<evidence type="ECO:0000313" key="3">
    <source>
        <dbReference type="Proteomes" id="UP001165080"/>
    </source>
</evidence>
<dbReference type="InterPro" id="IPR023214">
    <property type="entry name" value="HAD_sf"/>
</dbReference>
<accession>A0A9W6BGY1</accession>
<dbReference type="Gene3D" id="3.40.50.1000">
    <property type="entry name" value="HAD superfamily/HAD-like"/>
    <property type="match status" value="1"/>
</dbReference>
<dbReference type="SUPFAM" id="SSF56784">
    <property type="entry name" value="HAD-like"/>
    <property type="match status" value="1"/>
</dbReference>
<keyword evidence="3" id="KW-1185">Reference proteome</keyword>
<gene>
    <name evidence="2" type="primary">PLEST003569</name>
    <name evidence="2" type="ORF">PLESTB_000556800</name>
</gene>
<feature type="region of interest" description="Disordered" evidence="1">
    <location>
        <begin position="247"/>
        <end position="324"/>
    </location>
</feature>
<evidence type="ECO:0000313" key="2">
    <source>
        <dbReference type="EMBL" id="GLC51864.1"/>
    </source>
</evidence>
<dbReference type="Proteomes" id="UP001165080">
    <property type="component" value="Unassembled WGS sequence"/>
</dbReference>